<dbReference type="AlphaFoldDB" id="A0A3P7J784"/>
<dbReference type="PANTHER" id="PTHR43394:SF1">
    <property type="entry name" value="ATP-BINDING CASSETTE SUB-FAMILY B MEMBER 10, MITOCHONDRIAL"/>
    <property type="match status" value="1"/>
</dbReference>
<evidence type="ECO:0000256" key="3">
    <source>
        <dbReference type="ARBA" id="ARBA00022989"/>
    </source>
</evidence>
<reference evidence="7 8" key="1">
    <citation type="submission" date="2018-11" db="EMBL/GenBank/DDBJ databases">
        <authorList>
            <consortium name="Pathogen Informatics"/>
        </authorList>
    </citation>
    <scope>NUCLEOTIDE SEQUENCE [LARGE SCALE GENOMIC DNA]</scope>
</reference>
<dbReference type="GO" id="GO:0005524">
    <property type="term" value="F:ATP binding"/>
    <property type="evidence" value="ECO:0007669"/>
    <property type="project" value="InterPro"/>
</dbReference>
<evidence type="ECO:0000259" key="6">
    <source>
        <dbReference type="PROSITE" id="PS50929"/>
    </source>
</evidence>
<dbReference type="PANTHER" id="PTHR43394">
    <property type="entry name" value="ATP-DEPENDENT PERMEASE MDL1, MITOCHONDRIAL"/>
    <property type="match status" value="1"/>
</dbReference>
<accession>A0A3P7J784</accession>
<comment type="subcellular location">
    <subcellularLocation>
        <location evidence="1">Membrane</location>
        <topology evidence="1">Multi-pass membrane protein</topology>
    </subcellularLocation>
</comment>
<evidence type="ECO:0000313" key="8">
    <source>
        <dbReference type="Proteomes" id="UP000270094"/>
    </source>
</evidence>
<feature type="transmembrane region" description="Helical" evidence="5">
    <location>
        <begin position="108"/>
        <end position="132"/>
    </location>
</feature>
<evidence type="ECO:0000313" key="7">
    <source>
        <dbReference type="EMBL" id="VDM81161.1"/>
    </source>
</evidence>
<sequence length="266" mass="29257">MVRVAPLKITDGSTSNVTKDNSPLAPTTKGILSLASPIDYLLLAIGSLASFIHGAGFSILGIVLGGMTTVFLRAQNSDFVLGENQSDPTGLEPITREEFNKQVKTYCLYYLGLGIAMFLTSYIQIACFESYAEKIVHKLRQIYLKAILRQEVSWFDELQTGNLTARLTEYVPEIGLGDKLSLFIQMVSAFVAGFGVGFAFSWSMTLVMMAVAPLIVISAYWMARIVATRTQVEQEIYAVSGAIAEETFSSMRTVHALCGHKRELNR</sequence>
<name>A0A3P7J784_STRVU</name>
<evidence type="ECO:0000256" key="2">
    <source>
        <dbReference type="ARBA" id="ARBA00022692"/>
    </source>
</evidence>
<dbReference type="Pfam" id="PF00664">
    <property type="entry name" value="ABC_membrane"/>
    <property type="match status" value="1"/>
</dbReference>
<dbReference type="PROSITE" id="PS50929">
    <property type="entry name" value="ABC_TM1F"/>
    <property type="match status" value="1"/>
</dbReference>
<feature type="transmembrane region" description="Helical" evidence="5">
    <location>
        <begin position="206"/>
        <end position="223"/>
    </location>
</feature>
<dbReference type="GO" id="GO:0090374">
    <property type="term" value="P:oligopeptide export from mitochondrion"/>
    <property type="evidence" value="ECO:0007669"/>
    <property type="project" value="TreeGrafter"/>
</dbReference>
<proteinExistence type="predicted"/>
<keyword evidence="2 5" id="KW-0812">Transmembrane</keyword>
<keyword evidence="3 5" id="KW-1133">Transmembrane helix</keyword>
<organism evidence="7 8">
    <name type="scientific">Strongylus vulgaris</name>
    <name type="common">Blood worm</name>
    <dbReference type="NCBI Taxonomy" id="40348"/>
    <lineage>
        <taxon>Eukaryota</taxon>
        <taxon>Metazoa</taxon>
        <taxon>Ecdysozoa</taxon>
        <taxon>Nematoda</taxon>
        <taxon>Chromadorea</taxon>
        <taxon>Rhabditida</taxon>
        <taxon>Rhabditina</taxon>
        <taxon>Rhabditomorpha</taxon>
        <taxon>Strongyloidea</taxon>
        <taxon>Strongylidae</taxon>
        <taxon>Strongylus</taxon>
    </lineage>
</organism>
<dbReference type="OrthoDB" id="6500128at2759"/>
<keyword evidence="8" id="KW-1185">Reference proteome</keyword>
<dbReference type="InterPro" id="IPR039421">
    <property type="entry name" value="Type_1_exporter"/>
</dbReference>
<protein>
    <recommendedName>
        <fullName evidence="6">ABC transmembrane type-1 domain-containing protein</fullName>
    </recommendedName>
</protein>
<evidence type="ECO:0000256" key="4">
    <source>
        <dbReference type="ARBA" id="ARBA00023136"/>
    </source>
</evidence>
<dbReference type="GO" id="GO:0005743">
    <property type="term" value="C:mitochondrial inner membrane"/>
    <property type="evidence" value="ECO:0007669"/>
    <property type="project" value="TreeGrafter"/>
</dbReference>
<dbReference type="GO" id="GO:0015421">
    <property type="term" value="F:ABC-type oligopeptide transporter activity"/>
    <property type="evidence" value="ECO:0007669"/>
    <property type="project" value="TreeGrafter"/>
</dbReference>
<feature type="transmembrane region" description="Helical" evidence="5">
    <location>
        <begin position="40"/>
        <end position="64"/>
    </location>
</feature>
<dbReference type="Gene3D" id="1.20.1560.10">
    <property type="entry name" value="ABC transporter type 1, transmembrane domain"/>
    <property type="match status" value="1"/>
</dbReference>
<gene>
    <name evidence="7" type="ORF">SVUK_LOCUS16159</name>
</gene>
<dbReference type="InterPro" id="IPR011527">
    <property type="entry name" value="ABC1_TM_dom"/>
</dbReference>
<dbReference type="Proteomes" id="UP000270094">
    <property type="component" value="Unassembled WGS sequence"/>
</dbReference>
<dbReference type="InterPro" id="IPR036640">
    <property type="entry name" value="ABC1_TM_sf"/>
</dbReference>
<dbReference type="SUPFAM" id="SSF90123">
    <property type="entry name" value="ABC transporter transmembrane region"/>
    <property type="match status" value="1"/>
</dbReference>
<dbReference type="CDD" id="cd18577">
    <property type="entry name" value="ABC_6TM_Pgp_ABCB1_D1_like"/>
    <property type="match status" value="1"/>
</dbReference>
<keyword evidence="4 5" id="KW-0472">Membrane</keyword>
<evidence type="ECO:0000256" key="1">
    <source>
        <dbReference type="ARBA" id="ARBA00004141"/>
    </source>
</evidence>
<dbReference type="EMBL" id="UYYB01111642">
    <property type="protein sequence ID" value="VDM81161.1"/>
    <property type="molecule type" value="Genomic_DNA"/>
</dbReference>
<evidence type="ECO:0000256" key="5">
    <source>
        <dbReference type="SAM" id="Phobius"/>
    </source>
</evidence>
<feature type="domain" description="ABC transmembrane type-1" evidence="6">
    <location>
        <begin position="44"/>
        <end position="266"/>
    </location>
</feature>